<proteinExistence type="predicted"/>
<evidence type="ECO:0000313" key="2">
    <source>
        <dbReference type="Proteomes" id="UP001162156"/>
    </source>
</evidence>
<dbReference type="AlphaFoldDB" id="A0AAV8WVI0"/>
<evidence type="ECO:0000313" key="1">
    <source>
        <dbReference type="EMBL" id="KAJ8930572.1"/>
    </source>
</evidence>
<comment type="caution">
    <text evidence="1">The sequence shown here is derived from an EMBL/GenBank/DDBJ whole genome shotgun (WGS) entry which is preliminary data.</text>
</comment>
<evidence type="ECO:0008006" key="3">
    <source>
        <dbReference type="Google" id="ProtNLM"/>
    </source>
</evidence>
<keyword evidence="2" id="KW-1185">Reference proteome</keyword>
<reference evidence="1" key="1">
    <citation type="journal article" date="2023" name="Insect Mol. Biol.">
        <title>Genome sequencing provides insights into the evolution of gene families encoding plant cell wall-degrading enzymes in longhorned beetles.</title>
        <authorList>
            <person name="Shin N.R."/>
            <person name="Okamura Y."/>
            <person name="Kirsch R."/>
            <person name="Pauchet Y."/>
        </authorList>
    </citation>
    <scope>NUCLEOTIDE SEQUENCE</scope>
    <source>
        <strain evidence="1">RBIC_L_NR</strain>
    </source>
</reference>
<accession>A0AAV8WVI0</accession>
<sequence length="175" mass="20617">MSDIEKFNNSSYESSASSDDEEYLNMLEKRVISRNEHYLEHTVPQYNDGEFIQHFRVGRQVANKINYSFKNSDYFKYWQSGSNDKISAISQIPINFPVVCWTQTSSFRDIGDRFNFSINSLYRIIRRLIYFLSNMTPEIIKWPNAEESQDIERDFREKQFPGVIGAIDGSHIKID</sequence>
<protein>
    <recommendedName>
        <fullName evidence="3">Nuclease HARBI1</fullName>
    </recommendedName>
</protein>
<organism evidence="1 2">
    <name type="scientific">Rhamnusium bicolor</name>
    <dbReference type="NCBI Taxonomy" id="1586634"/>
    <lineage>
        <taxon>Eukaryota</taxon>
        <taxon>Metazoa</taxon>
        <taxon>Ecdysozoa</taxon>
        <taxon>Arthropoda</taxon>
        <taxon>Hexapoda</taxon>
        <taxon>Insecta</taxon>
        <taxon>Pterygota</taxon>
        <taxon>Neoptera</taxon>
        <taxon>Endopterygota</taxon>
        <taxon>Coleoptera</taxon>
        <taxon>Polyphaga</taxon>
        <taxon>Cucujiformia</taxon>
        <taxon>Chrysomeloidea</taxon>
        <taxon>Cerambycidae</taxon>
        <taxon>Lepturinae</taxon>
        <taxon>Rhagiini</taxon>
        <taxon>Rhamnusium</taxon>
    </lineage>
</organism>
<dbReference type="Proteomes" id="UP001162156">
    <property type="component" value="Unassembled WGS sequence"/>
</dbReference>
<name>A0AAV8WVI0_9CUCU</name>
<gene>
    <name evidence="1" type="ORF">NQ314_016612</name>
</gene>
<dbReference type="EMBL" id="JANEYF010004614">
    <property type="protein sequence ID" value="KAJ8930572.1"/>
    <property type="molecule type" value="Genomic_DNA"/>
</dbReference>